<keyword evidence="3" id="KW-0813">Transport</keyword>
<dbReference type="Pfam" id="PF21687">
    <property type="entry name" value="T2SSK_1st"/>
    <property type="match status" value="1"/>
</dbReference>
<evidence type="ECO:0000256" key="8">
    <source>
        <dbReference type="ARBA" id="ARBA00022989"/>
    </source>
</evidence>
<dbReference type="GO" id="GO:0009306">
    <property type="term" value="P:protein secretion"/>
    <property type="evidence" value="ECO:0007669"/>
    <property type="project" value="InterPro"/>
</dbReference>
<evidence type="ECO:0000256" key="6">
    <source>
        <dbReference type="ARBA" id="ARBA00022692"/>
    </source>
</evidence>
<evidence type="ECO:0000313" key="14">
    <source>
        <dbReference type="Proteomes" id="UP000185544"/>
    </source>
</evidence>
<dbReference type="GO" id="GO:0005886">
    <property type="term" value="C:plasma membrane"/>
    <property type="evidence" value="ECO:0007669"/>
    <property type="project" value="UniProtKB-SubCell"/>
</dbReference>
<gene>
    <name evidence="13" type="ORF">BCY86_04485</name>
</gene>
<evidence type="ECO:0000256" key="5">
    <source>
        <dbReference type="ARBA" id="ARBA00022519"/>
    </source>
</evidence>
<evidence type="ECO:0000256" key="10">
    <source>
        <dbReference type="SAM" id="MobiDB-lite"/>
    </source>
</evidence>
<organism evidence="13 14">
    <name type="scientific">Pajaroellobacter abortibovis</name>
    <dbReference type="NCBI Taxonomy" id="1882918"/>
    <lineage>
        <taxon>Bacteria</taxon>
        <taxon>Pseudomonadati</taxon>
        <taxon>Myxococcota</taxon>
        <taxon>Polyangia</taxon>
        <taxon>Polyangiales</taxon>
        <taxon>Polyangiaceae</taxon>
    </lineage>
</organism>
<dbReference type="SUPFAM" id="SSF158544">
    <property type="entry name" value="GspK insert domain-like"/>
    <property type="match status" value="1"/>
</dbReference>
<evidence type="ECO:0000313" key="13">
    <source>
        <dbReference type="EMBL" id="APS00024.1"/>
    </source>
</evidence>
<dbReference type="EMBL" id="CP016908">
    <property type="protein sequence ID" value="APS00024.1"/>
    <property type="molecule type" value="Genomic_DNA"/>
</dbReference>
<dbReference type="InterPro" id="IPR005628">
    <property type="entry name" value="GspK"/>
</dbReference>
<comment type="similarity">
    <text evidence="2">Belongs to the GSP K family.</text>
</comment>
<evidence type="ECO:0000259" key="12">
    <source>
        <dbReference type="Pfam" id="PF21687"/>
    </source>
</evidence>
<dbReference type="InterPro" id="IPR038072">
    <property type="entry name" value="GspK_central_sf"/>
</dbReference>
<dbReference type="InterPro" id="IPR049031">
    <property type="entry name" value="T2SSK_SAM-like_1st"/>
</dbReference>
<keyword evidence="5" id="KW-0997">Cell inner membrane</keyword>
<comment type="subcellular location">
    <subcellularLocation>
        <location evidence="1">Cell inner membrane</location>
    </subcellularLocation>
</comment>
<evidence type="ECO:0000256" key="3">
    <source>
        <dbReference type="ARBA" id="ARBA00022448"/>
    </source>
</evidence>
<evidence type="ECO:0000256" key="2">
    <source>
        <dbReference type="ARBA" id="ARBA00007246"/>
    </source>
</evidence>
<dbReference type="PANTHER" id="PTHR38831:SF2">
    <property type="entry name" value="TYPE II SECRETION SYSTEM PROTEIN K"/>
    <property type="match status" value="1"/>
</dbReference>
<keyword evidence="6 11" id="KW-0812">Transmembrane</keyword>
<evidence type="ECO:0000256" key="7">
    <source>
        <dbReference type="ARBA" id="ARBA00022927"/>
    </source>
</evidence>
<feature type="compositionally biased region" description="Polar residues" evidence="10">
    <location>
        <begin position="410"/>
        <end position="428"/>
    </location>
</feature>
<evidence type="ECO:0000256" key="9">
    <source>
        <dbReference type="ARBA" id="ARBA00023136"/>
    </source>
</evidence>
<proteinExistence type="inferred from homology"/>
<keyword evidence="7" id="KW-0653">Protein transport</keyword>
<feature type="transmembrane region" description="Helical" evidence="11">
    <location>
        <begin position="9"/>
        <end position="27"/>
    </location>
</feature>
<dbReference type="PANTHER" id="PTHR38831">
    <property type="entry name" value="TYPE II SECRETION SYSTEM PROTEIN K"/>
    <property type="match status" value="1"/>
</dbReference>
<name>A0A1L6MWW0_9BACT</name>
<protein>
    <recommendedName>
        <fullName evidence="12">T2SS protein K first SAM-like domain-containing protein</fullName>
    </recommendedName>
</protein>
<feature type="domain" description="T2SS protein K first SAM-like" evidence="12">
    <location>
        <begin position="169"/>
        <end position="253"/>
    </location>
</feature>
<dbReference type="AlphaFoldDB" id="A0A1L6MWW0"/>
<evidence type="ECO:0000256" key="1">
    <source>
        <dbReference type="ARBA" id="ARBA00004533"/>
    </source>
</evidence>
<feature type="region of interest" description="Disordered" evidence="10">
    <location>
        <begin position="410"/>
        <end position="438"/>
    </location>
</feature>
<keyword evidence="4" id="KW-1003">Cell membrane</keyword>
<keyword evidence="14" id="KW-1185">Reference proteome</keyword>
<dbReference type="Proteomes" id="UP000185544">
    <property type="component" value="Chromosome"/>
</dbReference>
<evidence type="ECO:0000256" key="11">
    <source>
        <dbReference type="SAM" id="Phobius"/>
    </source>
</evidence>
<reference evidence="13 14" key="1">
    <citation type="submission" date="2016-08" db="EMBL/GenBank/DDBJ databases">
        <title>Identification and validation of antigenic proteins from Pajaroellobacter abortibovis using de-novo genome sequence assembly and reverse vaccinology.</title>
        <authorList>
            <person name="Welly B.T."/>
            <person name="Miller M.R."/>
            <person name="Stott J.L."/>
            <person name="Blanchard M.T."/>
            <person name="Islas-Trejo A.D."/>
            <person name="O'Rourke S.M."/>
            <person name="Young A.E."/>
            <person name="Medrano J.F."/>
            <person name="Van Eenennaam A.L."/>
        </authorList>
    </citation>
    <scope>NUCLEOTIDE SEQUENCE [LARGE SCALE GENOMIC DNA]</scope>
    <source>
        <strain evidence="13 14">BTF92-0548A/99-0131</strain>
    </source>
</reference>
<keyword evidence="9 11" id="KW-0472">Membrane</keyword>
<dbReference type="STRING" id="1882918.BCY86_04485"/>
<dbReference type="KEGG" id="pabo:BCY86_04485"/>
<keyword evidence="8 11" id="KW-1133">Transmembrane helix</keyword>
<sequence length="453" mass="50317">MKARLPNRGVALVMVLAMISVLTVMLTEIQDEVSTEMAGAMGDRDSVQAEYLARSAINLARLLVASEPTVRQSVAPLFLFLRQTPPQIPVWEFADYLLGMFSDSQGGSSFTRVTGADLSSGKNLKLGNGYFEISVVDEDRMINVNSGASNDIAHLRLARQLMGLMAPPQYNSLFEQVDEQGEVHDRLRICQAIIDWADEDERAFSCDFLNNNRSSGVEDNHYYELLPKPYRAKNSSYDSLEELRMVRGIGDEFWSTFIDPDPAQPSKRNITVWGQGTINVNTASPQTLLALLCSGSPQADICLDANQSQLFIMAMTMARGLSMGAPLFGKAEDFMESMKGRGAMGPIMERLGLKPIRFLAENDFKLSIGTESKVFSIYAIGIVKRHKREVRTSIHAVVDFRSALSLLKPTNHTTNSARESEDNSNQRANETKTDSYSPLLPTTAGNFIYYRIH</sequence>
<dbReference type="Gene3D" id="1.10.40.60">
    <property type="entry name" value="EpsJ-like"/>
    <property type="match status" value="1"/>
</dbReference>
<accession>A0A1L6MWW0</accession>
<evidence type="ECO:0000256" key="4">
    <source>
        <dbReference type="ARBA" id="ARBA00022475"/>
    </source>
</evidence>